<comment type="caution">
    <text evidence="3">The sequence shown here is derived from an EMBL/GenBank/DDBJ whole genome shotgun (WGS) entry which is preliminary data.</text>
</comment>
<evidence type="ECO:0000313" key="4">
    <source>
        <dbReference type="Proteomes" id="UP001596417"/>
    </source>
</evidence>
<dbReference type="CDD" id="cd14256">
    <property type="entry name" value="Dockerin_I"/>
    <property type="match status" value="1"/>
</dbReference>
<dbReference type="InterPro" id="IPR018247">
    <property type="entry name" value="EF_Hand_1_Ca_BS"/>
</dbReference>
<dbReference type="Gene3D" id="1.10.1330.10">
    <property type="entry name" value="Dockerin domain"/>
    <property type="match status" value="1"/>
</dbReference>
<dbReference type="SUPFAM" id="SSF63446">
    <property type="entry name" value="Type I dockerin domain"/>
    <property type="match status" value="1"/>
</dbReference>
<dbReference type="PANTHER" id="PTHR39198:SF1">
    <property type="entry name" value="ALPHA-GALACTOSIDASE NEW3 DOMAIN-CONTAINING PROTEIN"/>
    <property type="match status" value="1"/>
</dbReference>
<keyword evidence="4" id="KW-1185">Reference proteome</keyword>
<evidence type="ECO:0000256" key="1">
    <source>
        <dbReference type="SAM" id="MobiDB-lite"/>
    </source>
</evidence>
<dbReference type="Pfam" id="PF07705">
    <property type="entry name" value="CARDB"/>
    <property type="match status" value="3"/>
</dbReference>
<protein>
    <submittedName>
        <fullName evidence="3">Carboxypeptidase regulatory-like domain-containing protein</fullName>
    </submittedName>
</protein>
<evidence type="ECO:0000259" key="2">
    <source>
        <dbReference type="PROSITE" id="PS51766"/>
    </source>
</evidence>
<gene>
    <name evidence="3" type="ORF">ACFQL7_07425</name>
</gene>
<dbReference type="Gene3D" id="2.60.40.10">
    <property type="entry name" value="Immunoglobulins"/>
    <property type="match status" value="4"/>
</dbReference>
<evidence type="ECO:0000313" key="3">
    <source>
        <dbReference type="EMBL" id="MFC7189704.1"/>
    </source>
</evidence>
<dbReference type="InterPro" id="IPR008969">
    <property type="entry name" value="CarboxyPept-like_regulatory"/>
</dbReference>
<dbReference type="InterPro" id="IPR013783">
    <property type="entry name" value="Ig-like_fold"/>
</dbReference>
<dbReference type="InterPro" id="IPR016134">
    <property type="entry name" value="Dockerin_dom"/>
</dbReference>
<organism evidence="3 4">
    <name type="scientific">Halocatena marina</name>
    <dbReference type="NCBI Taxonomy" id="2934937"/>
    <lineage>
        <taxon>Archaea</taxon>
        <taxon>Methanobacteriati</taxon>
        <taxon>Methanobacteriota</taxon>
        <taxon>Stenosarchaea group</taxon>
        <taxon>Halobacteria</taxon>
        <taxon>Halobacteriales</taxon>
        <taxon>Natronomonadaceae</taxon>
        <taxon>Halocatena</taxon>
    </lineage>
</organism>
<feature type="compositionally biased region" description="Polar residues" evidence="1">
    <location>
        <begin position="1188"/>
        <end position="1199"/>
    </location>
</feature>
<dbReference type="SUPFAM" id="SSF49464">
    <property type="entry name" value="Carboxypeptidase regulatory domain-like"/>
    <property type="match status" value="1"/>
</dbReference>
<dbReference type="EMBL" id="JBHTAX010000001">
    <property type="protein sequence ID" value="MFC7189704.1"/>
    <property type="molecule type" value="Genomic_DNA"/>
</dbReference>
<dbReference type="SUPFAM" id="SSF49452">
    <property type="entry name" value="Starch-binding domain-like"/>
    <property type="match status" value="2"/>
</dbReference>
<dbReference type="InterPro" id="IPR011635">
    <property type="entry name" value="CARDB"/>
</dbReference>
<accession>A0ABD5YJZ8</accession>
<dbReference type="RefSeq" id="WP_390206483.1">
    <property type="nucleotide sequence ID" value="NZ_JBHTAX010000001.1"/>
</dbReference>
<dbReference type="AlphaFoldDB" id="A0ABD5YJZ8"/>
<dbReference type="Pfam" id="PF00404">
    <property type="entry name" value="Dockerin_1"/>
    <property type="match status" value="1"/>
</dbReference>
<dbReference type="InterPro" id="IPR036439">
    <property type="entry name" value="Dockerin_dom_sf"/>
</dbReference>
<dbReference type="PROSITE" id="PS51766">
    <property type="entry name" value="DOCKERIN"/>
    <property type="match status" value="1"/>
</dbReference>
<sequence>MGIIDVYNATEQVATVAPQFELGDVNENDAVNVEDVQLMQQYLYGEVPESFNENLADMNRDGAVTTEDLNLLQRKVQDTLSEGKIVVSNLSVPDEVSNDEMINVTVDLENPGDTGAIQEISLHAAENESNLGDSVPVANETVDMAPAGIDNPVDRPHETAVTFEIDTSEIGAGEYHLGVFSEDDSATDELTVLGANFEVSNLHAATEIEQGEAFDANATITNTGNSVGTQTVEYRFDGGVEQTTNVTLAPGESTTVAFEDIETDGVSAGTYEHSVGTDDDSMSATITVLEAFFDVEITDAPSEASVGETINVSASVENTGNATGEQTVTYDLMQDNTEVAVVDSEEGFGDQVVSTLREELSDRYNVTLVEDQNAMEAVNEYDTFVIQDLNPSELDVQAFVEATNGQQTGVVWLDGWGSGSDAIPELADATGNPASTNDADDGASPVYYTVTQDHPIFDGVAESGETVDIHTASYADRSWFSSYGGQAIATVGAQNTGQGGPALGVDAANSTVLASSLGREPFVENPDMTDAANKILANSVTHVSGSAGTTDVTQQNTSENVTLAPGDTESVEFTHTVGDDLDISADWLHTVSSEDDTATTPVTIDVDRGTVNGTVTDAVTDTPIEGATIDIEGDGNFTAVTGANGTYRIVDVPAVTHNVTVSADGYSTVTDSVDVPTNDTATVGFELTPMNGSMSGTVTASDTGDPVANVTVAAEDNDGTVYETKTDENGTYTLSVPSGNYVVNVLDTPSDYQPEQVVTVAPGEEITGVDFEITPRDGTITGTVTNAAGVPLAGANVVDADQGAFNVTTNESGHYEIEGLDRGTYALRAKADGYDASDITFVEVDANETSTQNLTLGTFFEVSNLSAPDTAVQGDTVNVSATITNIGEQQDTRTVFYFPPGTDFGGNMIDATSDLFKEVTLDGGESTTVTFSYQISEEREPGAYEHGISADEIESTFITIAAAEDPDEANYSVSNLSAPTEAAPGEEIAVNATITNTGNATGTQDIAYVFNNTTENTTEMTLDPDENATVEFTYIVPDDERTYEHGIVSDDDQQLTNITVQSGEPEPAYFAVSNLTSPSAASPGEEITVEATITNTGDEQGTQSIYYFFMEASTISEYDLETFGTQEMLGNFQPSAVPQQVTLAGGESTTVEFTYQIAADAAPGLRIRRLYSARSRNPASDSYHRKQQSTGVYSTGTGV</sequence>
<feature type="domain" description="Dockerin" evidence="2">
    <location>
        <begin position="18"/>
        <end position="85"/>
    </location>
</feature>
<dbReference type="PROSITE" id="PS00018">
    <property type="entry name" value="EF_HAND_1"/>
    <property type="match status" value="1"/>
</dbReference>
<feature type="region of interest" description="Disordered" evidence="1">
    <location>
        <begin position="1176"/>
        <end position="1199"/>
    </location>
</feature>
<dbReference type="InterPro" id="IPR013784">
    <property type="entry name" value="Carb-bd-like_fold"/>
</dbReference>
<name>A0ABD5YJZ8_9EURY</name>
<dbReference type="PANTHER" id="PTHR39198">
    <property type="entry name" value="HYPOTHETICAL MEMBRANE PROTEIN, CONSERVED"/>
    <property type="match status" value="1"/>
</dbReference>
<reference evidence="3 4" key="1">
    <citation type="journal article" date="2019" name="Int. J. Syst. Evol. Microbiol.">
        <title>The Global Catalogue of Microorganisms (GCM) 10K type strain sequencing project: providing services to taxonomists for standard genome sequencing and annotation.</title>
        <authorList>
            <consortium name="The Broad Institute Genomics Platform"/>
            <consortium name="The Broad Institute Genome Sequencing Center for Infectious Disease"/>
            <person name="Wu L."/>
            <person name="Ma J."/>
        </authorList>
    </citation>
    <scope>NUCLEOTIDE SEQUENCE [LARGE SCALE GENOMIC DNA]</scope>
    <source>
        <strain evidence="3 4">RDMS1</strain>
    </source>
</reference>
<dbReference type="Gene3D" id="2.60.40.1120">
    <property type="entry name" value="Carboxypeptidase-like, regulatory domain"/>
    <property type="match status" value="3"/>
</dbReference>
<proteinExistence type="predicted"/>
<dbReference type="Pfam" id="PF13620">
    <property type="entry name" value="CarboxypepD_reg"/>
    <property type="match status" value="3"/>
</dbReference>
<dbReference type="InterPro" id="IPR002105">
    <property type="entry name" value="Dockerin_1_rpt"/>
</dbReference>
<dbReference type="Proteomes" id="UP001596417">
    <property type="component" value="Unassembled WGS sequence"/>
</dbReference>